<accession>A0A087B6C7</accession>
<proteinExistence type="predicted"/>
<dbReference type="Proteomes" id="UP000029052">
    <property type="component" value="Unassembled WGS sequence"/>
</dbReference>
<dbReference type="eggNOG" id="ENOG5033WHG">
    <property type="taxonomic scope" value="Bacteria"/>
</dbReference>
<evidence type="ECO:0000313" key="1">
    <source>
        <dbReference type="EMBL" id="KFI66577.1"/>
    </source>
</evidence>
<protein>
    <submittedName>
        <fullName evidence="1">Uncharacterized protein</fullName>
    </submittedName>
</protein>
<reference evidence="1 2" key="1">
    <citation type="submission" date="2014-03" db="EMBL/GenBank/DDBJ databases">
        <title>Genomics of Bifidobacteria.</title>
        <authorList>
            <person name="Ventura M."/>
            <person name="Milani C."/>
            <person name="Lugli G.A."/>
        </authorList>
    </citation>
    <scope>NUCLEOTIDE SEQUENCE [LARGE SCALE GENOMIC DNA]</scope>
    <source>
        <strain evidence="1 2">LMG 11591</strain>
    </source>
</reference>
<comment type="caution">
    <text evidence="1">The sequence shown here is derived from an EMBL/GenBank/DDBJ whole genome shotgun (WGS) entry which is preliminary data.</text>
</comment>
<evidence type="ECO:0000313" key="2">
    <source>
        <dbReference type="Proteomes" id="UP000029052"/>
    </source>
</evidence>
<name>A0A087B6C7_9BIFI</name>
<sequence>MGLDGVVQCNCWRDHTASTPPTGWDDIYCDTDGWISSRRIDQAWQESDSHDVFRKRFGMLEDAIEEWRAHGCTHEDMEYCSEWISNWAGVAHFRSLIAQMGGTDRFQTLAQMFPDGNGGIFPARMASSALSDLDIFDAEYPLQ</sequence>
<gene>
    <name evidence="1" type="ORF">BMAGN_1486</name>
</gene>
<keyword evidence="2" id="KW-1185">Reference proteome</keyword>
<dbReference type="EMBL" id="JGZB01000013">
    <property type="protein sequence ID" value="KFI66577.1"/>
    <property type="molecule type" value="Genomic_DNA"/>
</dbReference>
<dbReference type="RefSeq" id="WP_026501944.1">
    <property type="nucleotide sequence ID" value="NZ_JGZB01000013.1"/>
</dbReference>
<organism evidence="1 2">
    <name type="scientific">Bifidobacterium magnum</name>
    <dbReference type="NCBI Taxonomy" id="1692"/>
    <lineage>
        <taxon>Bacteria</taxon>
        <taxon>Bacillati</taxon>
        <taxon>Actinomycetota</taxon>
        <taxon>Actinomycetes</taxon>
        <taxon>Bifidobacteriales</taxon>
        <taxon>Bifidobacteriaceae</taxon>
        <taxon>Bifidobacterium</taxon>
    </lineage>
</organism>
<dbReference type="AlphaFoldDB" id="A0A087B6C7"/>